<keyword evidence="8" id="KW-0325">Glycoprotein</keyword>
<dbReference type="InterPro" id="IPR029052">
    <property type="entry name" value="Metallo-depent_PP-like"/>
</dbReference>
<feature type="binding site" evidence="10">
    <location>
        <position position="271"/>
    </location>
    <ligand>
        <name>Zn(2+)</name>
        <dbReference type="ChEBI" id="CHEBI:29105"/>
        <label>2</label>
    </ligand>
</feature>
<evidence type="ECO:0000256" key="10">
    <source>
        <dbReference type="PIRSR" id="PIRSR000948-1"/>
    </source>
</evidence>
<dbReference type="SUPFAM" id="SSF56300">
    <property type="entry name" value="Metallo-dependent phosphatases"/>
    <property type="match status" value="1"/>
</dbReference>
<comment type="cofactor">
    <cofactor evidence="10">
        <name>Zn(2+)</name>
        <dbReference type="ChEBI" id="CHEBI:29105"/>
    </cofactor>
    <text evidence="10">Binds 2 Zn(2+) ions per subunit.</text>
</comment>
<feature type="disulfide bond" evidence="11">
    <location>
        <begin position="177"/>
        <end position="203"/>
    </location>
</feature>
<evidence type="ECO:0000313" key="15">
    <source>
        <dbReference type="EMBL" id="TFK49001.1"/>
    </source>
</evidence>
<evidence type="ECO:0000256" key="1">
    <source>
        <dbReference type="ARBA" id="ARBA00004613"/>
    </source>
</evidence>
<dbReference type="STRING" id="5364.A0A5C3N5F5"/>
<dbReference type="GO" id="GO:0005615">
    <property type="term" value="C:extracellular space"/>
    <property type="evidence" value="ECO:0007669"/>
    <property type="project" value="TreeGrafter"/>
</dbReference>
<dbReference type="GO" id="GO:0004767">
    <property type="term" value="F:sphingomyelin phosphodiesterase activity"/>
    <property type="evidence" value="ECO:0007669"/>
    <property type="project" value="UniProtKB-UniRule"/>
</dbReference>
<sequence>MVRLAALALAIPAAAVAVSGSALPDPKSILDLIRAIQQAVDCESCHAALAPMQAYARKGDETFVKVITSICTIFQIEDADVCAGAIKDQAPILAHDLRQIDVWGETATKMCDAVFGLCQPPPVNHMPMKFPKAAPETRHVWESTGRAPFRVAHFSDVHIDRQYTVGAEVNCTKPICCRHYEDQEEKKGHRVKVHARRHGERNCDSPASLADSMLSAVQNAAPDAMFSLFTGDVAEAAVWLLDKAEVKKDLQEFNRQMATRLSFPVFGVLGNHDSAPVNNFPRSTTESADVQWVFDVQSQGWRKWINSTSAYQMVHTSGSYSTVVPGTKLKIISINTNYWYKQNFWLYDSDELQADPNGILAFIISELQAAEDAGQRAWFIGHSPVGKGDIMWDQSNYYDQIVQRYKNTIAGQFFGHTHSDELQIAYSDYKSRTAENAVSFGLVAPALTPRSGNPAFKVYDVDPDTYEIMDAKSYFTNMTDPSFRRRPKWSLFYSARASYGPLLNLSSTSSLSPAFWHNITELMIHNNTLFDEYQHRKNGGVRRRKCRGECKEHTICQMMSMRSEDDCNTVTPGVPGFQSRDQAVFDMGLIPHAEGRQRDRGKCEVTGLAQILKAFMIKTKSVAFRDELCRQVGEAEECIV</sequence>
<feature type="disulfide bond" evidence="11">
    <location>
        <begin position="42"/>
        <end position="118"/>
    </location>
</feature>
<dbReference type="GO" id="GO:0016798">
    <property type="term" value="F:hydrolase activity, acting on glycosyl bonds"/>
    <property type="evidence" value="ECO:0007669"/>
    <property type="project" value="UniProtKB-KW"/>
</dbReference>
<evidence type="ECO:0000256" key="9">
    <source>
        <dbReference type="PIRNR" id="PIRNR000948"/>
    </source>
</evidence>
<evidence type="ECO:0000256" key="4">
    <source>
        <dbReference type="ARBA" id="ARBA00022723"/>
    </source>
</evidence>
<dbReference type="GO" id="GO:0016020">
    <property type="term" value="C:membrane"/>
    <property type="evidence" value="ECO:0007669"/>
    <property type="project" value="GOC"/>
</dbReference>
<evidence type="ECO:0000256" key="2">
    <source>
        <dbReference type="ARBA" id="ARBA00008234"/>
    </source>
</evidence>
<protein>
    <recommendedName>
        <fullName evidence="9">Sphingomyelin phosphodiesterase</fullName>
    </recommendedName>
</protein>
<dbReference type="GO" id="GO:0006685">
    <property type="term" value="P:sphingomyelin catabolic process"/>
    <property type="evidence" value="ECO:0007669"/>
    <property type="project" value="UniProtKB-UniRule"/>
</dbReference>
<name>A0A5C3N5F5_9AGAM</name>
<feature type="chain" id="PRO_5022763371" description="Sphingomyelin phosphodiesterase" evidence="12">
    <location>
        <begin position="18"/>
        <end position="640"/>
    </location>
</feature>
<evidence type="ECO:0000256" key="12">
    <source>
        <dbReference type="SAM" id="SignalP"/>
    </source>
</evidence>
<proteinExistence type="inferred from homology"/>
<dbReference type="InterPro" id="IPR041805">
    <property type="entry name" value="ASMase/PPN1_MPP"/>
</dbReference>
<keyword evidence="3" id="KW-0964">Secreted</keyword>
<keyword evidence="7 10" id="KW-0862">Zinc</keyword>
<feature type="binding site" evidence="10">
    <location>
        <position position="418"/>
    </location>
    <ligand>
        <name>Zn(2+)</name>
        <dbReference type="ChEBI" id="CHEBI:29105"/>
        <label>1</label>
    </ligand>
</feature>
<accession>A0A5C3N5F5</accession>
<dbReference type="GO" id="GO:0046872">
    <property type="term" value="F:metal ion binding"/>
    <property type="evidence" value="ECO:0007669"/>
    <property type="project" value="UniProtKB-KW"/>
</dbReference>
<feature type="binding site" evidence="10">
    <location>
        <position position="158"/>
    </location>
    <ligand>
        <name>Zn(2+)</name>
        <dbReference type="ChEBI" id="CHEBI:29105"/>
        <label>1</label>
    </ligand>
</feature>
<feature type="signal peptide" evidence="12">
    <location>
        <begin position="1"/>
        <end position="17"/>
    </location>
</feature>
<evidence type="ECO:0000259" key="14">
    <source>
        <dbReference type="Pfam" id="PF19272"/>
    </source>
</evidence>
<dbReference type="EMBL" id="ML213517">
    <property type="protein sequence ID" value="TFK49001.1"/>
    <property type="molecule type" value="Genomic_DNA"/>
</dbReference>
<feature type="domain" description="Calcineurin-like phosphoesterase" evidence="13">
    <location>
        <begin position="149"/>
        <end position="419"/>
    </location>
</feature>
<organism evidence="15 16">
    <name type="scientific">Heliocybe sulcata</name>
    <dbReference type="NCBI Taxonomy" id="5364"/>
    <lineage>
        <taxon>Eukaryota</taxon>
        <taxon>Fungi</taxon>
        <taxon>Dikarya</taxon>
        <taxon>Basidiomycota</taxon>
        <taxon>Agaricomycotina</taxon>
        <taxon>Agaricomycetes</taxon>
        <taxon>Gloeophyllales</taxon>
        <taxon>Gloeophyllaceae</taxon>
        <taxon>Heliocybe</taxon>
    </lineage>
</organism>
<evidence type="ECO:0000256" key="6">
    <source>
        <dbReference type="ARBA" id="ARBA00022801"/>
    </source>
</evidence>
<feature type="binding site" evidence="10">
    <location>
        <position position="416"/>
    </location>
    <ligand>
        <name>Zn(2+)</name>
        <dbReference type="ChEBI" id="CHEBI:29105"/>
        <label>2</label>
    </ligand>
</feature>
<evidence type="ECO:0000256" key="11">
    <source>
        <dbReference type="PIRSR" id="PIRSR000948-2"/>
    </source>
</evidence>
<feature type="binding site" evidence="10">
    <location>
        <position position="232"/>
    </location>
    <ligand>
        <name>Zn(2+)</name>
        <dbReference type="ChEBI" id="CHEBI:29105"/>
        <label>2</label>
    </ligand>
</feature>
<dbReference type="Proteomes" id="UP000305948">
    <property type="component" value="Unassembled WGS sequence"/>
</dbReference>
<dbReference type="PANTHER" id="PTHR10340:SF34">
    <property type="entry name" value="SPHINGOMYELIN PHOSPHODIESTERASE"/>
    <property type="match status" value="1"/>
</dbReference>
<dbReference type="Pfam" id="PF00149">
    <property type="entry name" value="Metallophos"/>
    <property type="match status" value="1"/>
</dbReference>
<comment type="subcellular location">
    <subcellularLocation>
        <location evidence="1">Secreted</location>
    </subcellularLocation>
</comment>
<evidence type="ECO:0000259" key="13">
    <source>
        <dbReference type="Pfam" id="PF00149"/>
    </source>
</evidence>
<keyword evidence="9" id="KW-0326">Glycosidase</keyword>
<dbReference type="Gene3D" id="3.60.21.10">
    <property type="match status" value="1"/>
</dbReference>
<evidence type="ECO:0000313" key="16">
    <source>
        <dbReference type="Proteomes" id="UP000305948"/>
    </source>
</evidence>
<gene>
    <name evidence="15" type="ORF">OE88DRAFT_1663327</name>
</gene>
<feature type="disulfide bond" evidence="11">
    <location>
        <begin position="171"/>
        <end position="176"/>
    </location>
</feature>
<keyword evidence="4 10" id="KW-0479">Metal-binding</keyword>
<evidence type="ECO:0000256" key="8">
    <source>
        <dbReference type="ARBA" id="ARBA00023180"/>
    </source>
</evidence>
<feature type="domain" description="Sphingomyelin phosphodiesterase C-terminal" evidence="14">
    <location>
        <begin position="446"/>
        <end position="562"/>
    </location>
</feature>
<keyword evidence="11" id="KW-1015">Disulfide bond</keyword>
<feature type="binding site" evidence="10">
    <location>
        <position position="156"/>
    </location>
    <ligand>
        <name>Zn(2+)</name>
        <dbReference type="ChEBI" id="CHEBI:29105"/>
        <label>1</label>
    </ligand>
</feature>
<reference evidence="15 16" key="1">
    <citation type="journal article" date="2019" name="Nat. Ecol. Evol.">
        <title>Megaphylogeny resolves global patterns of mushroom evolution.</title>
        <authorList>
            <person name="Varga T."/>
            <person name="Krizsan K."/>
            <person name="Foldi C."/>
            <person name="Dima B."/>
            <person name="Sanchez-Garcia M."/>
            <person name="Sanchez-Ramirez S."/>
            <person name="Szollosi G.J."/>
            <person name="Szarkandi J.G."/>
            <person name="Papp V."/>
            <person name="Albert L."/>
            <person name="Andreopoulos W."/>
            <person name="Angelini C."/>
            <person name="Antonin V."/>
            <person name="Barry K.W."/>
            <person name="Bougher N.L."/>
            <person name="Buchanan P."/>
            <person name="Buyck B."/>
            <person name="Bense V."/>
            <person name="Catcheside P."/>
            <person name="Chovatia M."/>
            <person name="Cooper J."/>
            <person name="Damon W."/>
            <person name="Desjardin D."/>
            <person name="Finy P."/>
            <person name="Geml J."/>
            <person name="Haridas S."/>
            <person name="Hughes K."/>
            <person name="Justo A."/>
            <person name="Karasinski D."/>
            <person name="Kautmanova I."/>
            <person name="Kiss B."/>
            <person name="Kocsube S."/>
            <person name="Kotiranta H."/>
            <person name="LaButti K.M."/>
            <person name="Lechner B.E."/>
            <person name="Liimatainen K."/>
            <person name="Lipzen A."/>
            <person name="Lukacs Z."/>
            <person name="Mihaltcheva S."/>
            <person name="Morgado L.N."/>
            <person name="Niskanen T."/>
            <person name="Noordeloos M.E."/>
            <person name="Ohm R.A."/>
            <person name="Ortiz-Santana B."/>
            <person name="Ovrebo C."/>
            <person name="Racz N."/>
            <person name="Riley R."/>
            <person name="Savchenko A."/>
            <person name="Shiryaev A."/>
            <person name="Soop K."/>
            <person name="Spirin V."/>
            <person name="Szebenyi C."/>
            <person name="Tomsovsky M."/>
            <person name="Tulloss R.E."/>
            <person name="Uehling J."/>
            <person name="Grigoriev I.V."/>
            <person name="Vagvolgyi C."/>
            <person name="Papp T."/>
            <person name="Martin F.M."/>
            <person name="Miettinen O."/>
            <person name="Hibbett D.S."/>
            <person name="Nagy L.G."/>
        </authorList>
    </citation>
    <scope>NUCLEOTIDE SEQUENCE [LARGE SCALE GENOMIC DNA]</scope>
    <source>
        <strain evidence="15 16">OMC1185</strain>
    </source>
</reference>
<dbReference type="InterPro" id="IPR011160">
    <property type="entry name" value="Sphingomy_PDE"/>
</dbReference>
<keyword evidence="16" id="KW-1185">Reference proteome</keyword>
<keyword evidence="5 12" id="KW-0732">Signal</keyword>
<feature type="disulfide bond" evidence="11">
    <location>
        <begin position="71"/>
        <end position="82"/>
    </location>
</feature>
<dbReference type="OrthoDB" id="282973at2759"/>
<evidence type="ECO:0000256" key="7">
    <source>
        <dbReference type="ARBA" id="ARBA00022833"/>
    </source>
</evidence>
<dbReference type="InterPro" id="IPR045473">
    <property type="entry name" value="ASM_C"/>
</dbReference>
<dbReference type="PIRSF" id="PIRSF000948">
    <property type="entry name" value="Sphingomy_PDE"/>
    <property type="match status" value="1"/>
</dbReference>
<feature type="binding site" evidence="10">
    <location>
        <position position="232"/>
    </location>
    <ligand>
        <name>Zn(2+)</name>
        <dbReference type="ChEBI" id="CHEBI:29105"/>
        <label>1</label>
    </ligand>
</feature>
<comment type="similarity">
    <text evidence="2 9">Belongs to the acid sphingomyelinase family.</text>
</comment>
<feature type="binding site" evidence="10">
    <location>
        <position position="382"/>
    </location>
    <ligand>
        <name>Zn(2+)</name>
        <dbReference type="ChEBI" id="CHEBI:29105"/>
        <label>2</label>
    </ligand>
</feature>
<evidence type="ECO:0000256" key="5">
    <source>
        <dbReference type="ARBA" id="ARBA00022729"/>
    </source>
</evidence>
<keyword evidence="6 9" id="KW-0378">Hydrolase</keyword>
<dbReference type="InterPro" id="IPR004843">
    <property type="entry name" value="Calcineurin-like_PHP"/>
</dbReference>
<dbReference type="Pfam" id="PF19272">
    <property type="entry name" value="ASMase_C"/>
    <property type="match status" value="1"/>
</dbReference>
<dbReference type="CDD" id="cd00842">
    <property type="entry name" value="MPP_ASMase"/>
    <property type="match status" value="1"/>
</dbReference>
<dbReference type="PANTHER" id="PTHR10340">
    <property type="entry name" value="SPHINGOMYELIN PHOSPHODIESTERASE"/>
    <property type="match status" value="1"/>
</dbReference>
<dbReference type="AlphaFoldDB" id="A0A5C3N5F5"/>
<comment type="function">
    <text evidence="9">Converts sphingomyelin to ceramide.</text>
</comment>
<evidence type="ECO:0000256" key="3">
    <source>
        <dbReference type="ARBA" id="ARBA00022525"/>
    </source>
</evidence>
<feature type="disulfide bond" evidence="11">
    <location>
        <begin position="546"/>
        <end position="550"/>
    </location>
</feature>